<proteinExistence type="predicted"/>
<protein>
    <submittedName>
        <fullName evidence="2">YcxB family protein</fullName>
    </submittedName>
</protein>
<gene>
    <name evidence="2" type="ORF">ACFO4O_00165</name>
</gene>
<evidence type="ECO:0000313" key="3">
    <source>
        <dbReference type="Proteomes" id="UP001595897"/>
    </source>
</evidence>
<feature type="transmembrane region" description="Helical" evidence="1">
    <location>
        <begin position="34"/>
        <end position="51"/>
    </location>
</feature>
<evidence type="ECO:0000313" key="2">
    <source>
        <dbReference type="EMBL" id="MFC4698572.1"/>
    </source>
</evidence>
<dbReference type="EMBL" id="JBHSGU010000001">
    <property type="protein sequence ID" value="MFC4698572.1"/>
    <property type="molecule type" value="Genomic_DNA"/>
</dbReference>
<keyword evidence="3" id="KW-1185">Reference proteome</keyword>
<sequence length="170" mass="19094">MTSPFSYSTTYKLDKSHFSETFDESTSAKQPASAYYKATGLVVFGLVILLMTPLSAYAAWFIIVLGIVEALGVYFRKPWWLARQMISRAANTQLTLTIDEQGVSSESESVQSQILWIDVNALEKTSRGWMLHHGKVKSYVSSRCLSSEAEDFMHTKADLIQQQVQIDAKP</sequence>
<name>A0ABV9LQ04_9ALTE</name>
<keyword evidence="1" id="KW-1133">Transmembrane helix</keyword>
<feature type="transmembrane region" description="Helical" evidence="1">
    <location>
        <begin position="57"/>
        <end position="75"/>
    </location>
</feature>
<dbReference type="RefSeq" id="WP_382405163.1">
    <property type="nucleotide sequence ID" value="NZ_JBHSGU010000001.1"/>
</dbReference>
<organism evidence="2 3">
    <name type="scientific">Glaciecola siphonariae</name>
    <dbReference type="NCBI Taxonomy" id="521012"/>
    <lineage>
        <taxon>Bacteria</taxon>
        <taxon>Pseudomonadati</taxon>
        <taxon>Pseudomonadota</taxon>
        <taxon>Gammaproteobacteria</taxon>
        <taxon>Alteromonadales</taxon>
        <taxon>Alteromonadaceae</taxon>
        <taxon>Glaciecola</taxon>
    </lineage>
</organism>
<comment type="caution">
    <text evidence="2">The sequence shown here is derived from an EMBL/GenBank/DDBJ whole genome shotgun (WGS) entry which is preliminary data.</text>
</comment>
<keyword evidence="1" id="KW-0472">Membrane</keyword>
<dbReference type="Proteomes" id="UP001595897">
    <property type="component" value="Unassembled WGS sequence"/>
</dbReference>
<accession>A0ABV9LQ04</accession>
<evidence type="ECO:0000256" key="1">
    <source>
        <dbReference type="SAM" id="Phobius"/>
    </source>
</evidence>
<reference evidence="3" key="1">
    <citation type="journal article" date="2019" name="Int. J. Syst. Evol. Microbiol.">
        <title>The Global Catalogue of Microorganisms (GCM) 10K type strain sequencing project: providing services to taxonomists for standard genome sequencing and annotation.</title>
        <authorList>
            <consortium name="The Broad Institute Genomics Platform"/>
            <consortium name="The Broad Institute Genome Sequencing Center for Infectious Disease"/>
            <person name="Wu L."/>
            <person name="Ma J."/>
        </authorList>
    </citation>
    <scope>NUCLEOTIDE SEQUENCE [LARGE SCALE GENOMIC DNA]</scope>
    <source>
        <strain evidence="3">KACC 12507</strain>
    </source>
</reference>
<keyword evidence="1" id="KW-0812">Transmembrane</keyword>